<accession>A0ABQ4MD44</accession>
<protein>
    <submittedName>
        <fullName evidence="9">GntR family transcriptional regulator</fullName>
    </submittedName>
</protein>
<dbReference type="InterPro" id="IPR036388">
    <property type="entry name" value="WH-like_DNA-bd_sf"/>
</dbReference>
<dbReference type="InterPro" id="IPR051446">
    <property type="entry name" value="HTH_trans_reg/aminotransferase"/>
</dbReference>
<dbReference type="SUPFAM" id="SSF53383">
    <property type="entry name" value="PLP-dependent transferases"/>
    <property type="match status" value="1"/>
</dbReference>
<dbReference type="SUPFAM" id="SSF46785">
    <property type="entry name" value="Winged helix' DNA-binding domain"/>
    <property type="match status" value="1"/>
</dbReference>
<evidence type="ECO:0000256" key="3">
    <source>
        <dbReference type="ARBA" id="ARBA00022576"/>
    </source>
</evidence>
<dbReference type="Proteomes" id="UP000679992">
    <property type="component" value="Unassembled WGS sequence"/>
</dbReference>
<keyword evidence="5" id="KW-0805">Transcription regulation</keyword>
<evidence type="ECO:0000259" key="8">
    <source>
        <dbReference type="PROSITE" id="PS50949"/>
    </source>
</evidence>
<proteinExistence type="inferred from homology"/>
<comment type="similarity">
    <text evidence="2">In the C-terminal section; belongs to the class-I pyridoxal-phosphate-dependent aminotransferase family.</text>
</comment>
<dbReference type="PROSITE" id="PS50949">
    <property type="entry name" value="HTH_GNTR"/>
    <property type="match status" value="1"/>
</dbReference>
<evidence type="ECO:0000256" key="1">
    <source>
        <dbReference type="ARBA" id="ARBA00001933"/>
    </source>
</evidence>
<keyword evidence="4" id="KW-0663">Pyridoxal phosphate</keyword>
<evidence type="ECO:0000256" key="4">
    <source>
        <dbReference type="ARBA" id="ARBA00022898"/>
    </source>
</evidence>
<organism evidence="9 10">
    <name type="scientific">Paenibacillus vini</name>
    <dbReference type="NCBI Taxonomy" id="1476024"/>
    <lineage>
        <taxon>Bacteria</taxon>
        <taxon>Bacillati</taxon>
        <taxon>Bacillota</taxon>
        <taxon>Bacilli</taxon>
        <taxon>Bacillales</taxon>
        <taxon>Paenibacillaceae</taxon>
        <taxon>Paenibacillus</taxon>
    </lineage>
</organism>
<reference evidence="9 10" key="1">
    <citation type="submission" date="2021-03" db="EMBL/GenBank/DDBJ databases">
        <title>Antimicrobial resistance genes in bacteria isolated from Japanese honey, and their potential for conferring macrolide and lincosamide resistance in the American foulbrood pathogen Paenibacillus larvae.</title>
        <authorList>
            <person name="Okamoto M."/>
            <person name="Kumagai M."/>
            <person name="Kanamori H."/>
            <person name="Takamatsu D."/>
        </authorList>
    </citation>
    <scope>NUCLEOTIDE SEQUENCE [LARGE SCALE GENOMIC DNA]</scope>
    <source>
        <strain evidence="9 10">J42TS3</strain>
    </source>
</reference>
<dbReference type="CDD" id="cd07377">
    <property type="entry name" value="WHTH_GntR"/>
    <property type="match status" value="1"/>
</dbReference>
<dbReference type="InterPro" id="IPR000524">
    <property type="entry name" value="Tscrpt_reg_HTH_GntR"/>
</dbReference>
<dbReference type="InterPro" id="IPR015424">
    <property type="entry name" value="PyrdxlP-dep_Trfase"/>
</dbReference>
<dbReference type="SMART" id="SM00345">
    <property type="entry name" value="HTH_GNTR"/>
    <property type="match status" value="1"/>
</dbReference>
<comment type="caution">
    <text evidence="9">The sequence shown here is derived from an EMBL/GenBank/DDBJ whole genome shotgun (WGS) entry which is preliminary data.</text>
</comment>
<dbReference type="Pfam" id="PF00155">
    <property type="entry name" value="Aminotran_1_2"/>
    <property type="match status" value="1"/>
</dbReference>
<keyword evidence="7" id="KW-0804">Transcription</keyword>
<evidence type="ECO:0000313" key="10">
    <source>
        <dbReference type="Proteomes" id="UP000679992"/>
    </source>
</evidence>
<keyword evidence="6" id="KW-0238">DNA-binding</keyword>
<dbReference type="CDD" id="cd00609">
    <property type="entry name" value="AAT_like"/>
    <property type="match status" value="1"/>
</dbReference>
<comment type="cofactor">
    <cofactor evidence="1">
        <name>pyridoxal 5'-phosphate</name>
        <dbReference type="ChEBI" id="CHEBI:597326"/>
    </cofactor>
</comment>
<keyword evidence="3" id="KW-0808">Transferase</keyword>
<dbReference type="EMBL" id="BOSL01000009">
    <property type="protein sequence ID" value="GIP53913.1"/>
    <property type="molecule type" value="Genomic_DNA"/>
</dbReference>
<evidence type="ECO:0000256" key="6">
    <source>
        <dbReference type="ARBA" id="ARBA00023125"/>
    </source>
</evidence>
<evidence type="ECO:0000256" key="7">
    <source>
        <dbReference type="ARBA" id="ARBA00023163"/>
    </source>
</evidence>
<evidence type="ECO:0000313" key="9">
    <source>
        <dbReference type="EMBL" id="GIP53913.1"/>
    </source>
</evidence>
<dbReference type="InterPro" id="IPR036390">
    <property type="entry name" value="WH_DNA-bd_sf"/>
</dbReference>
<feature type="domain" description="HTH gntR-type" evidence="8">
    <location>
        <begin position="13"/>
        <end position="81"/>
    </location>
</feature>
<dbReference type="Gene3D" id="1.10.10.10">
    <property type="entry name" value="Winged helix-like DNA-binding domain superfamily/Winged helix DNA-binding domain"/>
    <property type="match status" value="1"/>
</dbReference>
<name>A0ABQ4MD44_9BACL</name>
<dbReference type="InterPro" id="IPR004839">
    <property type="entry name" value="Aminotransferase_I/II_large"/>
</dbReference>
<keyword evidence="10" id="KW-1185">Reference proteome</keyword>
<dbReference type="Gene3D" id="3.40.640.10">
    <property type="entry name" value="Type I PLP-dependent aspartate aminotransferase-like (Major domain)"/>
    <property type="match status" value="1"/>
</dbReference>
<dbReference type="InterPro" id="IPR015421">
    <property type="entry name" value="PyrdxlP-dep_Trfase_major"/>
</dbReference>
<dbReference type="PRINTS" id="PR00035">
    <property type="entry name" value="HTHGNTR"/>
</dbReference>
<dbReference type="PANTHER" id="PTHR46577:SF1">
    <property type="entry name" value="HTH-TYPE TRANSCRIPTIONAL REGULATORY PROTEIN GABR"/>
    <property type="match status" value="1"/>
</dbReference>
<gene>
    <name evidence="9" type="ORF">J42TS3_29480</name>
</gene>
<evidence type="ECO:0000256" key="5">
    <source>
        <dbReference type="ARBA" id="ARBA00023015"/>
    </source>
</evidence>
<evidence type="ECO:0000256" key="2">
    <source>
        <dbReference type="ARBA" id="ARBA00005384"/>
    </source>
</evidence>
<dbReference type="Pfam" id="PF00392">
    <property type="entry name" value="GntR"/>
    <property type="match status" value="1"/>
</dbReference>
<keyword evidence="3" id="KW-0032">Aminotransferase</keyword>
<sequence length="473" mass="53169">MWGIHLQRGDGSPSLARQIFQQISSSILDGTLPPDEALPSTRELAKALAVSRHTVSEAYDMLITEGYVVSRQGAPTRVAGNLRLGLSSAVGHQPVLNELQAPATRITADFKTGRPDLRPFPKYVWSRLHSEAFSQLPSELLGYSGPDGYPPLREEIADWLFRSRGLRVDPQSIFITAGATQSLSLLADLLHRDDREFVLEDPCHTAVPTLLRNRGYSYRSAPVDDQGLILEGTDMDWDAGDISAVYVTPSHQFPLGGILPANRRTALIRQARAKSFYIIEDDYDSEFRYQGAPVTPLYALDPERVIYVGTFSKTVFPALRLGFSILPEALQEVWKHLRVYADVQCPVAEQAALAEFLRTRKMDRHISRMRKLYGQRREVLLEEVNKIFGRDVVKVWGDVSGLHLALQFAEGHFDERFIQGARDRGIRISVVDKYSLTPGKHADKLLLGYGHLEPDEIRTGIAMLYDYWRQTIG</sequence>
<dbReference type="PANTHER" id="PTHR46577">
    <property type="entry name" value="HTH-TYPE TRANSCRIPTIONAL REGULATORY PROTEIN GABR"/>
    <property type="match status" value="1"/>
</dbReference>